<dbReference type="OrthoDB" id="10664806at2759"/>
<dbReference type="AlphaFoldDB" id="A0A8H7XYL1"/>
<feature type="region of interest" description="Disordered" evidence="1">
    <location>
        <begin position="290"/>
        <end position="309"/>
    </location>
</feature>
<feature type="region of interest" description="Disordered" evidence="1">
    <location>
        <begin position="1"/>
        <end position="25"/>
    </location>
</feature>
<reference evidence="2" key="1">
    <citation type="submission" date="2021-02" db="EMBL/GenBank/DDBJ databases">
        <title>Psilocybe cubensis genome.</title>
        <authorList>
            <person name="Mckernan K.J."/>
            <person name="Crawford S."/>
            <person name="Trippe A."/>
            <person name="Kane L.T."/>
            <person name="Mclaughlin S."/>
        </authorList>
    </citation>
    <scope>NUCLEOTIDE SEQUENCE [LARGE SCALE GENOMIC DNA]</scope>
    <source>
        <strain evidence="2">MGC-MH-2018</strain>
    </source>
</reference>
<feature type="region of interest" description="Disordered" evidence="1">
    <location>
        <begin position="322"/>
        <end position="350"/>
    </location>
</feature>
<gene>
    <name evidence="2" type="ORF">JR316_006410</name>
</gene>
<feature type="region of interest" description="Disordered" evidence="1">
    <location>
        <begin position="145"/>
        <end position="188"/>
    </location>
</feature>
<feature type="compositionally biased region" description="Low complexity" evidence="1">
    <location>
        <begin position="157"/>
        <end position="172"/>
    </location>
</feature>
<feature type="region of interest" description="Disordered" evidence="1">
    <location>
        <begin position="470"/>
        <end position="495"/>
    </location>
</feature>
<feature type="compositionally biased region" description="Basic and acidic residues" evidence="1">
    <location>
        <begin position="389"/>
        <end position="401"/>
    </location>
</feature>
<evidence type="ECO:0000313" key="2">
    <source>
        <dbReference type="EMBL" id="KAG5167819.1"/>
    </source>
</evidence>
<feature type="region of interest" description="Disordered" evidence="1">
    <location>
        <begin position="106"/>
        <end position="132"/>
    </location>
</feature>
<feature type="region of interest" description="Disordered" evidence="1">
    <location>
        <begin position="366"/>
        <end position="458"/>
    </location>
</feature>
<feature type="compositionally biased region" description="Low complexity" evidence="1">
    <location>
        <begin position="7"/>
        <end position="16"/>
    </location>
</feature>
<protein>
    <submittedName>
        <fullName evidence="2">Uncharacterized protein</fullName>
    </submittedName>
</protein>
<proteinExistence type="predicted"/>
<dbReference type="EMBL" id="JAFIQS010000006">
    <property type="protein sequence ID" value="KAG5167819.1"/>
    <property type="molecule type" value="Genomic_DNA"/>
</dbReference>
<accession>A0A8H7XYL1</accession>
<feature type="compositionally biased region" description="Basic residues" evidence="1">
    <location>
        <begin position="440"/>
        <end position="452"/>
    </location>
</feature>
<evidence type="ECO:0000256" key="1">
    <source>
        <dbReference type="SAM" id="MobiDB-lite"/>
    </source>
</evidence>
<feature type="compositionally biased region" description="Basic and acidic residues" evidence="1">
    <location>
        <begin position="294"/>
        <end position="304"/>
    </location>
</feature>
<feature type="compositionally biased region" description="Polar residues" evidence="1">
    <location>
        <begin position="119"/>
        <end position="132"/>
    </location>
</feature>
<organism evidence="2">
    <name type="scientific">Psilocybe cubensis</name>
    <name type="common">Psychedelic mushroom</name>
    <name type="synonym">Stropharia cubensis</name>
    <dbReference type="NCBI Taxonomy" id="181762"/>
    <lineage>
        <taxon>Eukaryota</taxon>
        <taxon>Fungi</taxon>
        <taxon>Dikarya</taxon>
        <taxon>Basidiomycota</taxon>
        <taxon>Agaricomycotina</taxon>
        <taxon>Agaricomycetes</taxon>
        <taxon>Agaricomycetidae</taxon>
        <taxon>Agaricales</taxon>
        <taxon>Agaricineae</taxon>
        <taxon>Strophariaceae</taxon>
        <taxon>Psilocybe</taxon>
    </lineage>
</organism>
<feature type="compositionally biased region" description="Low complexity" evidence="1">
    <location>
        <begin position="412"/>
        <end position="425"/>
    </location>
</feature>
<feature type="compositionally biased region" description="Low complexity" evidence="1">
    <location>
        <begin position="323"/>
        <end position="339"/>
    </location>
</feature>
<feature type="compositionally biased region" description="Basic residues" evidence="1">
    <location>
        <begin position="402"/>
        <end position="411"/>
    </location>
</feature>
<comment type="caution">
    <text evidence="2">The sequence shown here is derived from an EMBL/GenBank/DDBJ whole genome shotgun (WGS) entry which is preliminary data.</text>
</comment>
<name>A0A8H7XYL1_PSICU</name>
<feature type="compositionally biased region" description="Polar residues" evidence="1">
    <location>
        <begin position="173"/>
        <end position="188"/>
    </location>
</feature>
<sequence length="725" mass="79325">MKPSPQPQLTTTQTPLIPYRTEPPSNRFSHSYRACNQDVIDSAKTVQVHPDSDGFYNHAIFSQSEPNLEVKNRAGGRSRREMDPNFLMPPERVFGRHEPDLYVLGHRVNPTHHSKTREGSGSTRGAATPNSQAQHDKLLPMIASSNSQSTKSKHSTSKVANASSIPSSAKSSTTPNQEPSSYSSLSEKNQPRDLRYLYDWSNHPSGPPPPIYADHITAVPVDKIPYRTEPPNARMSRSFWREERRRLVTLTKETSDDKENMKDSKSVQVLPKAPGIGEIRRRSVRIAEAPEVTESPKKHGEKVKSVAGPKRTSLKEVAPVKVPRAPTTYSPSTSSSRTAVELDADRQTANNSVKTSVTTVTIVVPSSGKPIANTGSVPVAASTASKPATKPDLDAVVERGRTLHRSLRRSRSAPLRSPRSSSSSSEDSDLYRADGSPIPRRPRALSRRKPRPRPLDLRTAFKVQELISAQAPTGARSQGHGQKAASLPVAPNPAHNPDAIPVPTVIAVGPLSVHFADAPEIISFYTCSSSDEDGMGNVSDSDTLDDAHDAGSVQDVDAIMALGLPGRTKDGDTPHPAKERFSLQSIGSSWFDMSSLRESGMGELPSTQADPGFAYASVQRPPSALSATVSTGGGEPRYTVIKTGPNGEVPKGFDKLNLLVRRWLEKEKRHSHFVFARSCEMKYDVAARQIYYETTFDDVLEGGKGGMRKENFYPFKGEVEWRVYH</sequence>